<evidence type="ECO:0000256" key="8">
    <source>
        <dbReference type="ARBA" id="ARBA00022842"/>
    </source>
</evidence>
<evidence type="ECO:0000256" key="11">
    <source>
        <dbReference type="ARBA" id="ARBA00023242"/>
    </source>
</evidence>
<dbReference type="GO" id="GO:0031573">
    <property type="term" value="P:mitotic intra-S DNA damage checkpoint signaling"/>
    <property type="evidence" value="ECO:0007669"/>
    <property type="project" value="TreeGrafter"/>
</dbReference>
<dbReference type="InterPro" id="IPR033310">
    <property type="entry name" value="Mms4/EME1/EME2"/>
</dbReference>
<keyword evidence="12" id="KW-0469">Meiosis</keyword>
<evidence type="ECO:0000256" key="13">
    <source>
        <dbReference type="SAM" id="MobiDB-lite"/>
    </source>
</evidence>
<name>A0A1E4TF90_9ASCO</name>
<evidence type="ECO:0000313" key="15">
    <source>
        <dbReference type="Proteomes" id="UP000095023"/>
    </source>
</evidence>
<keyword evidence="9" id="KW-0233">DNA recombination</keyword>
<dbReference type="EMBL" id="KV453842">
    <property type="protein sequence ID" value="ODV90442.1"/>
    <property type="molecule type" value="Genomic_DNA"/>
</dbReference>
<dbReference type="GO" id="GO:0000712">
    <property type="term" value="P:resolution of meiotic recombination intermediates"/>
    <property type="evidence" value="ECO:0007669"/>
    <property type="project" value="TreeGrafter"/>
</dbReference>
<dbReference type="GO" id="GO:0031297">
    <property type="term" value="P:replication fork processing"/>
    <property type="evidence" value="ECO:0007669"/>
    <property type="project" value="TreeGrafter"/>
</dbReference>
<feature type="compositionally biased region" description="Low complexity" evidence="13">
    <location>
        <begin position="120"/>
        <end position="153"/>
    </location>
</feature>
<dbReference type="GO" id="GO:0048476">
    <property type="term" value="C:Holliday junction resolvase complex"/>
    <property type="evidence" value="ECO:0007669"/>
    <property type="project" value="InterPro"/>
</dbReference>
<sequence>MSTVIEIDSDNEYSGSTSIDLIEIEDSPVKKAAPITLPRVNEAAPTSKQSDLPIIDCAQFYGPSKRRSSFSTREETSVDDIENSFYSVMRRLSENRATSPTNRSIVPDTPSSSRSNRSMPLQRTTSSPLPTTTPKSRPLLDDSLSGLLSSPSSAENSKFSRTATRSFSDLITAPPIMDYASLSVRTPPSKNIDSMVDELLKEARKSAKKTANPAAKSAKLATKSTGPSVRPKLSSVDLNKISSTPARSGKKSIASANSSSSASQMRTLQNTSTAPPAEPDTAPTAPRIIKKSKTKDSSSTGREYNARMAELNKANPTKKDFAKEMIVEFEASFQNSEMFRNLSDILTPLGAEVRLGSWTQPASCIKWFRALEAEYNPDKNLFVPAPKKIVQEPLILRVMSGKDFIDLMKSNQIAAYLHKLSSEFQGYTITVLTVALNKACRAERAAVDRAIRNQVSKAIQGSTSTDTLNAPMLFNEKSVTNCIIESIISHDTHFMQVNNEDEAAETLSSFTQDIGYLRYVRHLTDLKAEFESSSLQIRSAQTSEESLSIMLKEVRRMTPNVAASLSASFSHSALSLHSECIQKGAGLLTNMMGLNDRRIGASLSASIHKIFTCTDPNATIC</sequence>
<comment type="subcellular location">
    <subcellularLocation>
        <location evidence="2">Nucleus</location>
    </subcellularLocation>
</comment>
<keyword evidence="6" id="KW-0227">DNA damage</keyword>
<dbReference type="OrthoDB" id="343092at2759"/>
<evidence type="ECO:0000256" key="6">
    <source>
        <dbReference type="ARBA" id="ARBA00022763"/>
    </source>
</evidence>
<dbReference type="GO" id="GO:0005634">
    <property type="term" value="C:nucleus"/>
    <property type="evidence" value="ECO:0007669"/>
    <property type="project" value="UniProtKB-SubCell"/>
</dbReference>
<evidence type="ECO:0000313" key="14">
    <source>
        <dbReference type="EMBL" id="ODV90442.1"/>
    </source>
</evidence>
<dbReference type="InterPro" id="IPR042530">
    <property type="entry name" value="EME1/EME2_C"/>
</dbReference>
<evidence type="ECO:0000256" key="10">
    <source>
        <dbReference type="ARBA" id="ARBA00023204"/>
    </source>
</evidence>
<feature type="compositionally biased region" description="Polar residues" evidence="13">
    <location>
        <begin position="154"/>
        <end position="163"/>
    </location>
</feature>
<keyword evidence="11" id="KW-0539">Nucleus</keyword>
<dbReference type="PANTHER" id="PTHR21077">
    <property type="entry name" value="EME1 PROTEIN"/>
    <property type="match status" value="1"/>
</dbReference>
<keyword evidence="5" id="KW-0255">Endonuclease</keyword>
<feature type="compositionally biased region" description="Polar residues" evidence="13">
    <location>
        <begin position="236"/>
        <end position="246"/>
    </location>
</feature>
<dbReference type="Gene3D" id="1.10.150.670">
    <property type="entry name" value="Crossover junction endonuclease EME1, DNA-binding domain"/>
    <property type="match status" value="1"/>
</dbReference>
<keyword evidence="15" id="KW-1185">Reference proteome</keyword>
<keyword evidence="4" id="KW-0479">Metal-binding</keyword>
<evidence type="ECO:0000256" key="1">
    <source>
        <dbReference type="ARBA" id="ARBA00001946"/>
    </source>
</evidence>
<evidence type="ECO:0000256" key="3">
    <source>
        <dbReference type="ARBA" id="ARBA00022722"/>
    </source>
</evidence>
<keyword evidence="7" id="KW-0378">Hydrolase</keyword>
<dbReference type="Proteomes" id="UP000095023">
    <property type="component" value="Unassembled WGS sequence"/>
</dbReference>
<dbReference type="GO" id="GO:0008821">
    <property type="term" value="F:crossover junction DNA endonuclease activity"/>
    <property type="evidence" value="ECO:0007669"/>
    <property type="project" value="TreeGrafter"/>
</dbReference>
<comment type="cofactor">
    <cofactor evidence="1">
        <name>Mg(2+)</name>
        <dbReference type="ChEBI" id="CHEBI:18420"/>
    </cofactor>
</comment>
<evidence type="ECO:0000256" key="9">
    <source>
        <dbReference type="ARBA" id="ARBA00023172"/>
    </source>
</evidence>
<gene>
    <name evidence="14" type="ORF">CANCADRAFT_106581</name>
</gene>
<organism evidence="14 15">
    <name type="scientific">Tortispora caseinolytica NRRL Y-17796</name>
    <dbReference type="NCBI Taxonomy" id="767744"/>
    <lineage>
        <taxon>Eukaryota</taxon>
        <taxon>Fungi</taxon>
        <taxon>Dikarya</taxon>
        <taxon>Ascomycota</taxon>
        <taxon>Saccharomycotina</taxon>
        <taxon>Trigonopsidomycetes</taxon>
        <taxon>Trigonopsidales</taxon>
        <taxon>Trigonopsidaceae</taxon>
        <taxon>Tortispora</taxon>
    </lineage>
</organism>
<evidence type="ECO:0000256" key="5">
    <source>
        <dbReference type="ARBA" id="ARBA00022759"/>
    </source>
</evidence>
<dbReference type="AlphaFoldDB" id="A0A1E4TF90"/>
<evidence type="ECO:0000256" key="4">
    <source>
        <dbReference type="ARBA" id="ARBA00022723"/>
    </source>
</evidence>
<keyword evidence="10" id="KW-0234">DNA repair</keyword>
<accession>A0A1E4TF90</accession>
<keyword evidence="3" id="KW-0540">Nuclease</keyword>
<feature type="compositionally biased region" description="Low complexity" evidence="13">
    <location>
        <begin position="214"/>
        <end position="225"/>
    </location>
</feature>
<feature type="compositionally biased region" description="Low complexity" evidence="13">
    <location>
        <begin position="271"/>
        <end position="286"/>
    </location>
</feature>
<protein>
    <submittedName>
        <fullName evidence="14">Uncharacterized protein</fullName>
    </submittedName>
</protein>
<dbReference type="Gene3D" id="3.40.50.10130">
    <property type="match status" value="1"/>
</dbReference>
<keyword evidence="8" id="KW-0460">Magnesium</keyword>
<feature type="region of interest" description="Disordered" evidence="13">
    <location>
        <begin position="203"/>
        <end position="303"/>
    </location>
</feature>
<dbReference type="PANTHER" id="PTHR21077:SF5">
    <property type="entry name" value="CROSSOVER JUNCTION ENDONUCLEASE MMS4"/>
    <property type="match status" value="1"/>
</dbReference>
<evidence type="ECO:0000256" key="12">
    <source>
        <dbReference type="ARBA" id="ARBA00023254"/>
    </source>
</evidence>
<proteinExistence type="predicted"/>
<dbReference type="GO" id="GO:0006302">
    <property type="term" value="P:double-strand break repair"/>
    <property type="evidence" value="ECO:0007669"/>
    <property type="project" value="TreeGrafter"/>
</dbReference>
<feature type="compositionally biased region" description="Polar residues" evidence="13">
    <location>
        <begin position="95"/>
        <end position="119"/>
    </location>
</feature>
<evidence type="ECO:0000256" key="2">
    <source>
        <dbReference type="ARBA" id="ARBA00004123"/>
    </source>
</evidence>
<feature type="region of interest" description="Disordered" evidence="13">
    <location>
        <begin position="93"/>
        <end position="163"/>
    </location>
</feature>
<feature type="compositionally biased region" description="Low complexity" evidence="13">
    <location>
        <begin position="252"/>
        <end position="263"/>
    </location>
</feature>
<reference evidence="15" key="1">
    <citation type="submission" date="2016-02" db="EMBL/GenBank/DDBJ databases">
        <title>Comparative genomics of biotechnologically important yeasts.</title>
        <authorList>
            <consortium name="DOE Joint Genome Institute"/>
            <person name="Riley R."/>
            <person name="Haridas S."/>
            <person name="Wolfe K.H."/>
            <person name="Lopes M.R."/>
            <person name="Hittinger C.T."/>
            <person name="Goker M."/>
            <person name="Salamov A."/>
            <person name="Wisecaver J."/>
            <person name="Long T.M."/>
            <person name="Aerts A.L."/>
            <person name="Barry K."/>
            <person name="Choi C."/>
            <person name="Clum A."/>
            <person name="Coughlan A.Y."/>
            <person name="Deshpande S."/>
            <person name="Douglass A.P."/>
            <person name="Hanson S.J."/>
            <person name="Klenk H.-P."/>
            <person name="Labutti K."/>
            <person name="Lapidus A."/>
            <person name="Lindquist E."/>
            <person name="Lipzen A."/>
            <person name="Meier-Kolthoff J.P."/>
            <person name="Ohm R.A."/>
            <person name="Otillar R.P."/>
            <person name="Pangilinan J."/>
            <person name="Peng Y."/>
            <person name="Rokas A."/>
            <person name="Rosa C.A."/>
            <person name="Scheuner C."/>
            <person name="Sibirny A.A."/>
            <person name="Slot J.C."/>
            <person name="Stielow J.B."/>
            <person name="Sun H."/>
            <person name="Kurtzman C.P."/>
            <person name="Blackwell M."/>
            <person name="Jeffries T.W."/>
            <person name="Grigoriev I.V."/>
        </authorList>
    </citation>
    <scope>NUCLEOTIDE SEQUENCE [LARGE SCALE GENOMIC DNA]</scope>
    <source>
        <strain evidence="15">NRRL Y-17796</strain>
    </source>
</reference>
<evidence type="ECO:0000256" key="7">
    <source>
        <dbReference type="ARBA" id="ARBA00022801"/>
    </source>
</evidence>
<dbReference type="GO" id="GO:0046872">
    <property type="term" value="F:metal ion binding"/>
    <property type="evidence" value="ECO:0007669"/>
    <property type="project" value="UniProtKB-KW"/>
</dbReference>